<gene>
    <name evidence="1" type="ORF">MCOR_45282</name>
</gene>
<name>A0A6J8DYA5_MYTCO</name>
<dbReference type="Proteomes" id="UP000507470">
    <property type="component" value="Unassembled WGS sequence"/>
</dbReference>
<sequence length="512" mass="59324">MGRISKEKCESLNFYKYLCQKTGSKEVVRIRRLNLDVVEMGFNNKLKVIHSGNKAEGLDLKGSDEDIMSINSLYKVYPSETEVVFDSLTIPLIMNTDETLPCFAQLRLLDEQKAFKYMWENNNLGGRFSSELFRLDHLSLFPYEMKIHGPCLSDMNDLLDVAFCLKCDQWIFQARTWVSRPRSPWPSPKIISKIISCGVDMNKEKLATLLEQLYEQGVNCFASSETLQDYQGQFYKLAESFISGNPRSVQDTKFDIQDIKKINLLHKCLRHSRTGLSRGLFALYISKVCRSAPDTAKYQYSLENKQQYSKYKYDLIHLLIGIHSDAISGWLTLASFFYVHKNYFASLSVMKYALQKYPERKKTGRTLPEYAFIQRHDLNIIKKEKLYTELKAITIDNLIFRKNSSIIPKELQLDVSKSHAIYDPLSFAYFLNFLCYYHLQDMTSCRYYLQKLRSTINLTTVGKQTHLSSPIFCGIAYQLMGDTYVARQFFQQTAKFDSHNVTSAVQRLSSVI</sequence>
<protein>
    <submittedName>
        <fullName evidence="1">Uncharacterized protein</fullName>
    </submittedName>
</protein>
<accession>A0A6J8DYA5</accession>
<evidence type="ECO:0000313" key="1">
    <source>
        <dbReference type="EMBL" id="CAC5412284.1"/>
    </source>
</evidence>
<proteinExistence type="predicted"/>
<dbReference type="AlphaFoldDB" id="A0A6J8DYA5"/>
<dbReference type="EMBL" id="CACVKT020007993">
    <property type="protein sequence ID" value="CAC5412284.1"/>
    <property type="molecule type" value="Genomic_DNA"/>
</dbReference>
<organism evidence="1 2">
    <name type="scientific">Mytilus coruscus</name>
    <name type="common">Sea mussel</name>
    <dbReference type="NCBI Taxonomy" id="42192"/>
    <lineage>
        <taxon>Eukaryota</taxon>
        <taxon>Metazoa</taxon>
        <taxon>Spiralia</taxon>
        <taxon>Lophotrochozoa</taxon>
        <taxon>Mollusca</taxon>
        <taxon>Bivalvia</taxon>
        <taxon>Autobranchia</taxon>
        <taxon>Pteriomorphia</taxon>
        <taxon>Mytilida</taxon>
        <taxon>Mytiloidea</taxon>
        <taxon>Mytilidae</taxon>
        <taxon>Mytilinae</taxon>
        <taxon>Mytilus</taxon>
    </lineage>
</organism>
<keyword evidence="2" id="KW-1185">Reference proteome</keyword>
<evidence type="ECO:0000313" key="2">
    <source>
        <dbReference type="Proteomes" id="UP000507470"/>
    </source>
</evidence>
<dbReference type="OrthoDB" id="6129225at2759"/>
<reference evidence="1 2" key="1">
    <citation type="submission" date="2020-06" db="EMBL/GenBank/DDBJ databases">
        <authorList>
            <person name="Li R."/>
            <person name="Bekaert M."/>
        </authorList>
    </citation>
    <scope>NUCLEOTIDE SEQUENCE [LARGE SCALE GENOMIC DNA]</scope>
    <source>
        <strain evidence="2">wild</strain>
    </source>
</reference>